<organism evidence="2 3">
    <name type="scientific">Candidatus Bealeia paramacronuclearis</name>
    <dbReference type="NCBI Taxonomy" id="1921001"/>
    <lineage>
        <taxon>Bacteria</taxon>
        <taxon>Pseudomonadati</taxon>
        <taxon>Pseudomonadota</taxon>
        <taxon>Alphaproteobacteria</taxon>
        <taxon>Holosporales</taxon>
        <taxon>Holosporaceae</taxon>
        <taxon>Candidatus Bealeia</taxon>
    </lineage>
</organism>
<dbReference type="RefSeq" id="WP_331256622.1">
    <property type="nucleotide sequence ID" value="NZ_CP133270.1"/>
</dbReference>
<dbReference type="SUPFAM" id="SSF55298">
    <property type="entry name" value="YjgF-like"/>
    <property type="match status" value="1"/>
</dbReference>
<proteinExistence type="predicted"/>
<dbReference type="PANTHER" id="PTHR43760">
    <property type="entry name" value="ENDORIBONUCLEASE-RELATED"/>
    <property type="match status" value="1"/>
</dbReference>
<evidence type="ECO:0000313" key="2">
    <source>
        <dbReference type="EMBL" id="WVX66087.1"/>
    </source>
</evidence>
<dbReference type="InterPro" id="IPR035959">
    <property type="entry name" value="RutC-like_sf"/>
</dbReference>
<accession>A0ABZ2C0U7</accession>
<reference evidence="2 3" key="1">
    <citation type="journal article" date="2024" name="Environ. Microbiol.">
        <title>Novel evolutionary insights on the interactions of the Holosporales (Alphaproteobacteria) with eukaryotic hosts from comparative genomics.</title>
        <authorList>
            <person name="Giovannini M."/>
            <person name="Petroni G."/>
            <person name="Castelli M."/>
        </authorList>
    </citation>
    <scope>NUCLEOTIDE SEQUENCE [LARGE SCALE GENOMIC DNA]</scope>
    <source>
        <strain evidence="2 3">US_Bl 15I1</strain>
    </source>
</reference>
<dbReference type="CDD" id="cd02199">
    <property type="entry name" value="YjgF_YER057c_UK114_like_1"/>
    <property type="match status" value="1"/>
</dbReference>
<name>A0ABZ2C0U7_9PROT</name>
<feature type="domain" description="Endoribonuclease L-PSP/chorismate mutase-like" evidence="1">
    <location>
        <begin position="36"/>
        <end position="171"/>
    </location>
</feature>
<evidence type="ECO:0000313" key="3">
    <source>
        <dbReference type="Proteomes" id="UP001330434"/>
    </source>
</evidence>
<dbReference type="InterPro" id="IPR013813">
    <property type="entry name" value="Endoribo_LPSP/chorism_mut-like"/>
</dbReference>
<evidence type="ECO:0000259" key="1">
    <source>
        <dbReference type="Pfam" id="PF14588"/>
    </source>
</evidence>
<sequence length="184" mass="20331">MSFSEINFGYRLVRFSYVIMRVLFTNGKDFLMSIDARLKDLGIELPSPPPAVANYVPYVVINQMVIISGQLPIWEGQFPYLGKVGENINLEEAQKAARLCGINILTQLKMACEGDLNRVLRCVRLGGFVNGPDDFKDQPKIINGASDLMVEVFGDKGRHARAAVGVNSLPLGVPVEVEAMFLLK</sequence>
<dbReference type="PANTHER" id="PTHR43760:SF1">
    <property type="entry name" value="ENDORIBONUCLEASE L-PSP_CHORISMATE MUTASE-LIKE DOMAIN-CONTAINING PROTEIN"/>
    <property type="match status" value="1"/>
</dbReference>
<keyword evidence="3" id="KW-1185">Reference proteome</keyword>
<dbReference type="Pfam" id="PF14588">
    <property type="entry name" value="YjgF_endoribonc"/>
    <property type="match status" value="1"/>
</dbReference>
<protein>
    <submittedName>
        <fullName evidence="2">RidA family protein</fullName>
    </submittedName>
</protein>
<dbReference type="Proteomes" id="UP001330434">
    <property type="component" value="Chromosome"/>
</dbReference>
<dbReference type="EMBL" id="CP133270">
    <property type="protein sequence ID" value="WVX66087.1"/>
    <property type="molecule type" value="Genomic_DNA"/>
</dbReference>
<gene>
    <name evidence="2" type="ORF">Bealeia1_00258</name>
</gene>
<dbReference type="Gene3D" id="3.30.1330.40">
    <property type="entry name" value="RutC-like"/>
    <property type="match status" value="1"/>
</dbReference>